<evidence type="ECO:0000313" key="5">
    <source>
        <dbReference type="Proteomes" id="UP000681967"/>
    </source>
</evidence>
<dbReference type="EMBL" id="CAJOBI010094091">
    <property type="protein sequence ID" value="CAF4556204.1"/>
    <property type="molecule type" value="Genomic_DNA"/>
</dbReference>
<dbReference type="EMBL" id="CAJOBI010121640">
    <property type="protein sequence ID" value="CAF4681207.1"/>
    <property type="molecule type" value="Genomic_DNA"/>
</dbReference>
<evidence type="ECO:0000313" key="1">
    <source>
        <dbReference type="EMBL" id="CAF4438802.1"/>
    </source>
</evidence>
<protein>
    <submittedName>
        <fullName evidence="1">Uncharacterized protein</fullName>
    </submittedName>
</protein>
<reference evidence="1" key="1">
    <citation type="submission" date="2021-02" db="EMBL/GenBank/DDBJ databases">
        <authorList>
            <person name="Nowell W R."/>
        </authorList>
    </citation>
    <scope>NUCLEOTIDE SEQUENCE</scope>
</reference>
<dbReference type="AlphaFoldDB" id="A0A8S2WI25"/>
<sequence>ILRRYTTFSIDWFTDNKPEAPLRVIPSKHRNGINGLIDDDSVFNASSGDQEITLQQCLQMF</sequence>
<dbReference type="Proteomes" id="UP000681967">
    <property type="component" value="Unassembled WGS sequence"/>
</dbReference>
<dbReference type="EMBL" id="CAJOBJ010191207">
    <property type="protein sequence ID" value="CAF4954012.1"/>
    <property type="molecule type" value="Genomic_DNA"/>
</dbReference>
<comment type="caution">
    <text evidence="1">The sequence shown here is derived from an EMBL/GenBank/DDBJ whole genome shotgun (WGS) entry which is preliminary data.</text>
</comment>
<organism evidence="1 5">
    <name type="scientific">Rotaria magnacalcarata</name>
    <dbReference type="NCBI Taxonomy" id="392030"/>
    <lineage>
        <taxon>Eukaryota</taxon>
        <taxon>Metazoa</taxon>
        <taxon>Spiralia</taxon>
        <taxon>Gnathifera</taxon>
        <taxon>Rotifera</taxon>
        <taxon>Eurotatoria</taxon>
        <taxon>Bdelloidea</taxon>
        <taxon>Philodinida</taxon>
        <taxon>Philodinidae</taxon>
        <taxon>Rotaria</taxon>
    </lineage>
</organism>
<dbReference type="Proteomes" id="UP000681720">
    <property type="component" value="Unassembled WGS sequence"/>
</dbReference>
<feature type="non-terminal residue" evidence="1">
    <location>
        <position position="1"/>
    </location>
</feature>
<accession>A0A8S2WI25</accession>
<name>A0A8S2WI25_9BILA</name>
<evidence type="ECO:0000313" key="2">
    <source>
        <dbReference type="EMBL" id="CAF4556204.1"/>
    </source>
</evidence>
<feature type="non-terminal residue" evidence="1">
    <location>
        <position position="61"/>
    </location>
</feature>
<dbReference type="Proteomes" id="UP000676336">
    <property type="component" value="Unassembled WGS sequence"/>
</dbReference>
<dbReference type="EMBL" id="CAJOBH010063930">
    <property type="protein sequence ID" value="CAF4438802.1"/>
    <property type="molecule type" value="Genomic_DNA"/>
</dbReference>
<evidence type="ECO:0000313" key="4">
    <source>
        <dbReference type="EMBL" id="CAF4954012.1"/>
    </source>
</evidence>
<gene>
    <name evidence="1" type="ORF">BYL167_LOCUS33230</name>
    <name evidence="4" type="ORF">GIL414_LOCUS54480</name>
    <name evidence="2" type="ORF">SMN809_LOCUS37240</name>
    <name evidence="3" type="ORF">SMN809_LOCUS42291</name>
</gene>
<evidence type="ECO:0000313" key="3">
    <source>
        <dbReference type="EMBL" id="CAF4681207.1"/>
    </source>
</evidence>
<proteinExistence type="predicted"/>